<dbReference type="PROSITE" id="PS51480">
    <property type="entry name" value="DHAL"/>
    <property type="match status" value="1"/>
</dbReference>
<dbReference type="SMART" id="SM01120">
    <property type="entry name" value="Dak2"/>
    <property type="match status" value="1"/>
</dbReference>
<dbReference type="Gene3D" id="1.25.40.340">
    <property type="match status" value="1"/>
</dbReference>
<keyword evidence="8" id="KW-1185">Reference proteome</keyword>
<evidence type="ECO:0000313" key="7">
    <source>
        <dbReference type="EMBL" id="GHF26643.1"/>
    </source>
</evidence>
<accession>A0A8J3M347</accession>
<evidence type="ECO:0000256" key="2">
    <source>
        <dbReference type="ARBA" id="ARBA00022741"/>
    </source>
</evidence>
<dbReference type="InterPro" id="IPR004007">
    <property type="entry name" value="DhaL_dom"/>
</dbReference>
<dbReference type="PANTHER" id="PTHR28629:SF4">
    <property type="entry name" value="TRIOKINASE_FMN CYCLASE"/>
    <property type="match status" value="1"/>
</dbReference>
<sequence length="568" mass="58281">MTVIYDDAADFADDQLEGFCSLYSDRLSRVPGGVVAHRSETPQVAVVVGGGSGHYPAFAGLVGPGFASGAVVGNIFTSPSAADVYSVAKAAEQGRGVVLSFGNYAGDVLNFGIAAQRLRSEGIDTRIVVVTDDVASAGAVEDRRGIAGDFAVFKVLTAAAAEGLDIDHVERMGRQANAATYSHGVAFSGCTLPGAPSPLFVVPSGQMSVGLGIHGEPGLRDVDRLPASALAAVLVDAVLAEAPHHASRRVAVILNGLGTTKHEELFLLYRHVARYLADRGLEVVAPEVGELVTSLDMGGCSLTVMWLDDELERLWCADAYAPGYRKLRAPIEGLQESLARVSQDPLTVVEPASTASLAASGVVRRGASAVLDTLRGHEDELGRLDAVAGDGDHGRGMVRGASAAVEALNLLPSSTGVALLLRTAGRAWATRAGGTSGVLWGAGLEAAADALGDSRDRYDDQSVQEAVSAFADAVVQLGGAGVGDKTFVDAIVPFCEALARTSADGAAATWRDASDAATQAAQSTAPLRARRGRARTLAERSVGTADPGAVSFALAVSALADVEIGAES</sequence>
<organism evidence="7 8">
    <name type="scientific">Pseudolysinimonas yzui</name>
    <dbReference type="NCBI Taxonomy" id="2708254"/>
    <lineage>
        <taxon>Bacteria</taxon>
        <taxon>Bacillati</taxon>
        <taxon>Actinomycetota</taxon>
        <taxon>Actinomycetes</taxon>
        <taxon>Micrococcales</taxon>
        <taxon>Microbacteriaceae</taxon>
        <taxon>Pseudolysinimonas</taxon>
    </lineage>
</organism>
<feature type="domain" description="DhaK" evidence="6">
    <location>
        <begin position="7"/>
        <end position="324"/>
    </location>
</feature>
<dbReference type="Gene3D" id="3.40.50.10440">
    <property type="entry name" value="Dihydroxyacetone kinase, domain 1"/>
    <property type="match status" value="1"/>
</dbReference>
<dbReference type="InterPro" id="IPR004006">
    <property type="entry name" value="DhaK_dom"/>
</dbReference>
<reference evidence="7" key="1">
    <citation type="journal article" date="2014" name="Int. J. Syst. Evol. Microbiol.">
        <title>Complete genome sequence of Corynebacterium casei LMG S-19264T (=DSM 44701T), isolated from a smear-ripened cheese.</title>
        <authorList>
            <consortium name="US DOE Joint Genome Institute (JGI-PGF)"/>
            <person name="Walter F."/>
            <person name="Albersmeier A."/>
            <person name="Kalinowski J."/>
            <person name="Ruckert C."/>
        </authorList>
    </citation>
    <scope>NUCLEOTIDE SEQUENCE</scope>
    <source>
        <strain evidence="7">CGMCC 1.16548</strain>
    </source>
</reference>
<dbReference type="PROSITE" id="PS51481">
    <property type="entry name" value="DHAK"/>
    <property type="match status" value="1"/>
</dbReference>
<dbReference type="FunFam" id="1.25.40.340:FF:000002">
    <property type="entry name" value="Dihydroxyacetone kinase, L subunit"/>
    <property type="match status" value="1"/>
</dbReference>
<dbReference type="Pfam" id="PF02733">
    <property type="entry name" value="Dak1"/>
    <property type="match status" value="1"/>
</dbReference>
<comment type="caution">
    <text evidence="7">The sequence shown here is derived from an EMBL/GenBank/DDBJ whole genome shotgun (WGS) entry which is preliminary data.</text>
</comment>
<feature type="domain" description="DhaL" evidence="5">
    <location>
        <begin position="361"/>
        <end position="561"/>
    </location>
</feature>
<dbReference type="FunFam" id="3.40.50.10440:FF:000001">
    <property type="entry name" value="Dihydroxyacetone kinase, DhaK subunit"/>
    <property type="match status" value="1"/>
</dbReference>
<name>A0A8J3M347_9MICO</name>
<dbReference type="Gene3D" id="3.30.1180.20">
    <property type="entry name" value="Dihydroxyacetone kinase, domain 2"/>
    <property type="match status" value="1"/>
</dbReference>
<keyword evidence="3 7" id="KW-0418">Kinase</keyword>
<keyword evidence="1" id="KW-0808">Transferase</keyword>
<protein>
    <submittedName>
        <fullName evidence="7">D-erythrulose kinase</fullName>
    </submittedName>
</protein>
<dbReference type="GO" id="GO:0004371">
    <property type="term" value="F:glycerone kinase activity"/>
    <property type="evidence" value="ECO:0007669"/>
    <property type="project" value="InterPro"/>
</dbReference>
<dbReference type="AlphaFoldDB" id="A0A8J3M347"/>
<dbReference type="Pfam" id="PF02734">
    <property type="entry name" value="Dak2"/>
    <property type="match status" value="1"/>
</dbReference>
<dbReference type="InterPro" id="IPR036117">
    <property type="entry name" value="DhaL_dom_sf"/>
</dbReference>
<evidence type="ECO:0000256" key="4">
    <source>
        <dbReference type="ARBA" id="ARBA00022840"/>
    </source>
</evidence>
<evidence type="ECO:0000256" key="3">
    <source>
        <dbReference type="ARBA" id="ARBA00022777"/>
    </source>
</evidence>
<evidence type="ECO:0000313" key="8">
    <source>
        <dbReference type="Proteomes" id="UP000617531"/>
    </source>
</evidence>
<keyword evidence="4" id="KW-0067">ATP-binding</keyword>
<proteinExistence type="predicted"/>
<dbReference type="Proteomes" id="UP000617531">
    <property type="component" value="Unassembled WGS sequence"/>
</dbReference>
<dbReference type="GO" id="GO:0005524">
    <property type="term" value="F:ATP binding"/>
    <property type="evidence" value="ECO:0007669"/>
    <property type="project" value="UniProtKB-KW"/>
</dbReference>
<dbReference type="NCBIfam" id="NF011049">
    <property type="entry name" value="PRK14479.1"/>
    <property type="match status" value="1"/>
</dbReference>
<dbReference type="GO" id="GO:0005829">
    <property type="term" value="C:cytosol"/>
    <property type="evidence" value="ECO:0007669"/>
    <property type="project" value="TreeGrafter"/>
</dbReference>
<evidence type="ECO:0000256" key="1">
    <source>
        <dbReference type="ARBA" id="ARBA00022679"/>
    </source>
</evidence>
<dbReference type="SUPFAM" id="SSF101473">
    <property type="entry name" value="DhaL-like"/>
    <property type="match status" value="1"/>
</dbReference>
<evidence type="ECO:0000259" key="5">
    <source>
        <dbReference type="PROSITE" id="PS51480"/>
    </source>
</evidence>
<dbReference type="InterPro" id="IPR050861">
    <property type="entry name" value="Dihydroxyacetone_Kinase"/>
</dbReference>
<gene>
    <name evidence="7" type="primary">derK</name>
    <name evidence="7" type="ORF">GCM10011600_29560</name>
</gene>
<dbReference type="EMBL" id="BNAI01000012">
    <property type="protein sequence ID" value="GHF26643.1"/>
    <property type="molecule type" value="Genomic_DNA"/>
</dbReference>
<dbReference type="RefSeq" id="WP_191284310.1">
    <property type="nucleotide sequence ID" value="NZ_BNAI01000012.1"/>
</dbReference>
<keyword evidence="2" id="KW-0547">Nucleotide-binding</keyword>
<dbReference type="GO" id="GO:0019563">
    <property type="term" value="P:glycerol catabolic process"/>
    <property type="evidence" value="ECO:0007669"/>
    <property type="project" value="TreeGrafter"/>
</dbReference>
<reference evidence="7" key="2">
    <citation type="submission" date="2020-09" db="EMBL/GenBank/DDBJ databases">
        <authorList>
            <person name="Sun Q."/>
            <person name="Zhou Y."/>
        </authorList>
    </citation>
    <scope>NUCLEOTIDE SEQUENCE</scope>
    <source>
        <strain evidence="7">CGMCC 1.16548</strain>
    </source>
</reference>
<dbReference type="SUPFAM" id="SSF82549">
    <property type="entry name" value="DAK1/DegV-like"/>
    <property type="match status" value="1"/>
</dbReference>
<dbReference type="PANTHER" id="PTHR28629">
    <property type="entry name" value="TRIOKINASE/FMN CYCLASE"/>
    <property type="match status" value="1"/>
</dbReference>
<evidence type="ECO:0000259" key="6">
    <source>
        <dbReference type="PROSITE" id="PS51481"/>
    </source>
</evidence>